<dbReference type="HOGENOM" id="CLU_3384904_0_0_1"/>
<sequence>MLYELVAIARVSNPVKQHLDAIKYVFCASVIPL</sequence>
<dbReference type="GeneID" id="34521765"/>
<dbReference type="EMBL" id="HG793129">
    <property type="protein sequence ID" value="CDK28387.1"/>
    <property type="molecule type" value="Genomic_DNA"/>
</dbReference>
<evidence type="ECO:0000313" key="1">
    <source>
        <dbReference type="EMBL" id="CDK28387.1"/>
    </source>
</evidence>
<evidence type="ECO:0000313" key="2">
    <source>
        <dbReference type="Proteomes" id="UP000019384"/>
    </source>
</evidence>
<organism evidence="1 2">
    <name type="scientific">Kuraishia capsulata CBS 1993</name>
    <dbReference type="NCBI Taxonomy" id="1382522"/>
    <lineage>
        <taxon>Eukaryota</taxon>
        <taxon>Fungi</taxon>
        <taxon>Dikarya</taxon>
        <taxon>Ascomycota</taxon>
        <taxon>Saccharomycotina</taxon>
        <taxon>Pichiomycetes</taxon>
        <taxon>Pichiales</taxon>
        <taxon>Pichiaceae</taxon>
        <taxon>Kuraishia</taxon>
    </lineage>
</organism>
<dbReference type="Proteomes" id="UP000019384">
    <property type="component" value="Unassembled WGS sequence"/>
</dbReference>
<proteinExistence type="predicted"/>
<accession>W6MT52</accession>
<reference evidence="1" key="2">
    <citation type="submission" date="2014-02" db="EMBL/GenBank/DDBJ databases">
        <title>Complete DNA sequence of /Kuraishia capsulata/ illustrates novel genomic features among budding yeasts (/Saccharomycotina/).</title>
        <authorList>
            <person name="Morales L."/>
            <person name="Noel B."/>
            <person name="Porcel B."/>
            <person name="Marcet-Houben M."/>
            <person name="Hullo M-F."/>
            <person name="Sacerdot C."/>
            <person name="Tekaia F."/>
            <person name="Leh-Louis V."/>
            <person name="Despons L."/>
            <person name="Khanna V."/>
            <person name="Aury J-M."/>
            <person name="Barbe V."/>
            <person name="Couloux A."/>
            <person name="Labadie K."/>
            <person name="Pelletier E."/>
            <person name="Souciet J-L."/>
            <person name="Boekhout T."/>
            <person name="Gabaldon T."/>
            <person name="Wincker P."/>
            <person name="Dujon B."/>
        </authorList>
    </citation>
    <scope>NUCLEOTIDE SEQUENCE</scope>
    <source>
        <strain evidence="1">CBS 1993</strain>
    </source>
</reference>
<dbReference type="AlphaFoldDB" id="W6MT52"/>
<gene>
    <name evidence="1" type="ORF">KUCA_T00004369001</name>
</gene>
<dbReference type="RefSeq" id="XP_022460377.1">
    <property type="nucleotide sequence ID" value="XM_022601097.1"/>
</dbReference>
<reference evidence="1" key="1">
    <citation type="submission" date="2013-12" db="EMBL/GenBank/DDBJ databases">
        <authorList>
            <person name="Genoscope - CEA"/>
        </authorList>
    </citation>
    <scope>NUCLEOTIDE SEQUENCE</scope>
    <source>
        <strain evidence="1">CBS 1993</strain>
    </source>
</reference>
<protein>
    <submittedName>
        <fullName evidence="1">Uncharacterized protein</fullName>
    </submittedName>
</protein>
<name>W6MT52_9ASCO</name>
<keyword evidence="2" id="KW-1185">Reference proteome</keyword>